<dbReference type="InterPro" id="IPR036298">
    <property type="entry name" value="Chalcone_isomerase_sf"/>
</dbReference>
<keyword evidence="1" id="KW-0732">Signal</keyword>
<feature type="domain" description="Chalcone isomerase" evidence="2">
    <location>
        <begin position="34"/>
        <end position="200"/>
    </location>
</feature>
<evidence type="ECO:0000313" key="4">
    <source>
        <dbReference type="Proteomes" id="UP000469385"/>
    </source>
</evidence>
<dbReference type="InterPro" id="IPR016088">
    <property type="entry name" value="Chalcone_isomerase_3-sand"/>
</dbReference>
<dbReference type="AlphaFoldDB" id="A0A6N8IV29"/>
<dbReference type="GO" id="GO:0016872">
    <property type="term" value="F:intramolecular lyase activity"/>
    <property type="evidence" value="ECO:0007669"/>
    <property type="project" value="InterPro"/>
</dbReference>
<keyword evidence="4" id="KW-1185">Reference proteome</keyword>
<organism evidence="3 4">
    <name type="scientific">Ramlibacter pinisoli</name>
    <dbReference type="NCBI Taxonomy" id="2682844"/>
    <lineage>
        <taxon>Bacteria</taxon>
        <taxon>Pseudomonadati</taxon>
        <taxon>Pseudomonadota</taxon>
        <taxon>Betaproteobacteria</taxon>
        <taxon>Burkholderiales</taxon>
        <taxon>Comamonadaceae</taxon>
        <taxon>Ramlibacter</taxon>
    </lineage>
</organism>
<dbReference type="EMBL" id="WSEL01000007">
    <property type="protein sequence ID" value="MVQ30658.1"/>
    <property type="molecule type" value="Genomic_DNA"/>
</dbReference>
<evidence type="ECO:0000259" key="2">
    <source>
        <dbReference type="Pfam" id="PF16036"/>
    </source>
</evidence>
<protein>
    <recommendedName>
        <fullName evidence="2">Chalcone isomerase domain-containing protein</fullName>
    </recommendedName>
</protein>
<feature type="signal peptide" evidence="1">
    <location>
        <begin position="1"/>
        <end position="28"/>
    </location>
</feature>
<dbReference type="RefSeq" id="WP_157398783.1">
    <property type="nucleotide sequence ID" value="NZ_WSEL01000007.1"/>
</dbReference>
<gene>
    <name evidence="3" type="ORF">GON04_14435</name>
</gene>
<name>A0A6N8IV29_9BURK</name>
<feature type="chain" id="PRO_5026719851" description="Chalcone isomerase domain-containing protein" evidence="1">
    <location>
        <begin position="29"/>
        <end position="209"/>
    </location>
</feature>
<comment type="caution">
    <text evidence="3">The sequence shown here is derived from an EMBL/GenBank/DDBJ whole genome shotgun (WGS) entry which is preliminary data.</text>
</comment>
<dbReference type="Proteomes" id="UP000469385">
    <property type="component" value="Unassembled WGS sequence"/>
</dbReference>
<accession>A0A6N8IV29</accession>
<dbReference type="Pfam" id="PF16036">
    <property type="entry name" value="Chalcone_3"/>
    <property type="match status" value="1"/>
</dbReference>
<dbReference type="Gene3D" id="3.50.70.10">
    <property type="match status" value="1"/>
</dbReference>
<dbReference type="InterPro" id="IPR016087">
    <property type="entry name" value="Chalcone_isomerase"/>
</dbReference>
<sequence>MPGPAHATWLATLCIALALASGAAPASAQAPSLTVAGVRFDDSAELRGARVHLHGAGIRYKAVFQVYAAGLYLPRKAATAEEALAMPGAKRIALTMLRDIDSGELGKLFARGMEDNMDRLAFSRLVPGVLRMSQIFSDHKRLAAGDSVSVDWLPGTGTVVSVRGVPQGEPFREPEFFTALLRIWLGPHPADWKLKDALLGRPAAAVATP</sequence>
<reference evidence="3 4" key="1">
    <citation type="submission" date="2019-12" db="EMBL/GenBank/DDBJ databases">
        <authorList>
            <person name="Huq M.A."/>
        </authorList>
    </citation>
    <scope>NUCLEOTIDE SEQUENCE [LARGE SCALE GENOMIC DNA]</scope>
    <source>
        <strain evidence="3 4">MAH-25</strain>
    </source>
</reference>
<evidence type="ECO:0000313" key="3">
    <source>
        <dbReference type="EMBL" id="MVQ30658.1"/>
    </source>
</evidence>
<dbReference type="SUPFAM" id="SSF54626">
    <property type="entry name" value="Chalcone isomerase"/>
    <property type="match status" value="1"/>
</dbReference>
<proteinExistence type="predicted"/>
<evidence type="ECO:0000256" key="1">
    <source>
        <dbReference type="SAM" id="SignalP"/>
    </source>
</evidence>